<dbReference type="Proteomes" id="UP000271974">
    <property type="component" value="Unassembled WGS sequence"/>
</dbReference>
<evidence type="ECO:0000256" key="9">
    <source>
        <dbReference type="SAM" id="Phobius"/>
    </source>
</evidence>
<evidence type="ECO:0000313" key="12">
    <source>
        <dbReference type="Proteomes" id="UP000271974"/>
    </source>
</evidence>
<dbReference type="Gene3D" id="1.20.1070.10">
    <property type="entry name" value="Rhodopsin 7-helix transmembrane proteins"/>
    <property type="match status" value="1"/>
</dbReference>
<evidence type="ECO:0000256" key="6">
    <source>
        <dbReference type="ARBA" id="ARBA00023170"/>
    </source>
</evidence>
<evidence type="ECO:0000256" key="2">
    <source>
        <dbReference type="ARBA" id="ARBA00022692"/>
    </source>
</evidence>
<gene>
    <name evidence="11" type="ORF">EGW08_004126</name>
</gene>
<dbReference type="AlphaFoldDB" id="A0A3S1HXD8"/>
<sequence>MATEDSQSEMDYFPCENMTDFDLGNMTSYKEMFHCSFLHVNVSTCLPLESRATRESIVTLCQAADRVWTVCFWVSTVTGLLGNSLALVTLRSLPMTPASLYVSLLAASDLAALLVRAGLQVLMDRALVTWYSPTANLVCLLYDYFASYSNWLLVLICFERFLTIRFPLRKRTCFTMGRAQAVALLTALALLAAYGLATWRLGYTEARIFTVRNLLYAVLPQALILTTILLIWAHLWRVHADREQTFHCSRPSQSSTPLAASETGLAQVIVNGHAQRSAGRKCKSPLQDIARLENSLTMMMLAAAVVFLVLTLPHCVTFFIYQNSIDSWASPRAHAQFYLLNKIFLAMTFFNLAVNFLLYFLSAKKFRSQLVSICRRGAWLRALCDHVIRSGQGAGTTPSTQQDSLPFDPIANGEYVSLRVLSGATSQGSIRLKTSGKVQFALDQSYYD</sequence>
<dbReference type="OrthoDB" id="6152417at2759"/>
<dbReference type="PANTHER" id="PTHR24243:SF230">
    <property type="entry name" value="G-PROTEIN COUPLED RECEPTORS FAMILY 1 PROFILE DOMAIN-CONTAINING PROTEIN"/>
    <property type="match status" value="1"/>
</dbReference>
<dbReference type="SUPFAM" id="SSF81321">
    <property type="entry name" value="Family A G protein-coupled receptor-like"/>
    <property type="match status" value="1"/>
</dbReference>
<protein>
    <recommendedName>
        <fullName evidence="10">G-protein coupled receptors family 1 profile domain-containing protein</fullName>
    </recommendedName>
</protein>
<evidence type="ECO:0000256" key="3">
    <source>
        <dbReference type="ARBA" id="ARBA00022989"/>
    </source>
</evidence>
<dbReference type="InterPro" id="IPR000276">
    <property type="entry name" value="GPCR_Rhodpsn"/>
</dbReference>
<evidence type="ECO:0000259" key="10">
    <source>
        <dbReference type="PROSITE" id="PS50262"/>
    </source>
</evidence>
<feature type="transmembrane region" description="Helical" evidence="9">
    <location>
        <begin position="214"/>
        <end position="235"/>
    </location>
</feature>
<dbReference type="PROSITE" id="PS50262">
    <property type="entry name" value="G_PROTEIN_RECEP_F1_2"/>
    <property type="match status" value="1"/>
</dbReference>
<dbReference type="PROSITE" id="PS00237">
    <property type="entry name" value="G_PROTEIN_RECEP_F1_1"/>
    <property type="match status" value="1"/>
</dbReference>
<evidence type="ECO:0000256" key="4">
    <source>
        <dbReference type="ARBA" id="ARBA00023040"/>
    </source>
</evidence>
<name>A0A3S1HXD8_ELYCH</name>
<dbReference type="InterPro" id="IPR017452">
    <property type="entry name" value="GPCR_Rhodpsn_7TM"/>
</dbReference>
<feature type="domain" description="G-protein coupled receptors family 1 profile" evidence="10">
    <location>
        <begin position="79"/>
        <end position="359"/>
    </location>
</feature>
<accession>A0A3S1HXD8</accession>
<feature type="transmembrane region" description="Helical" evidence="9">
    <location>
        <begin position="67"/>
        <end position="88"/>
    </location>
</feature>
<comment type="similarity">
    <text evidence="8">Belongs to the G-protein coupled receptor 1 family.</text>
</comment>
<evidence type="ECO:0000256" key="8">
    <source>
        <dbReference type="RuleBase" id="RU000688"/>
    </source>
</evidence>
<dbReference type="STRING" id="188477.A0A3S1HXD8"/>
<keyword evidence="7 8" id="KW-0807">Transducer</keyword>
<feature type="transmembrane region" description="Helical" evidence="9">
    <location>
        <begin position="100"/>
        <end position="123"/>
    </location>
</feature>
<dbReference type="GO" id="GO:0005886">
    <property type="term" value="C:plasma membrane"/>
    <property type="evidence" value="ECO:0007669"/>
    <property type="project" value="TreeGrafter"/>
</dbReference>
<comment type="caution">
    <text evidence="11">The sequence shown here is derived from an EMBL/GenBank/DDBJ whole genome shotgun (WGS) entry which is preliminary data.</text>
</comment>
<dbReference type="PRINTS" id="PR00237">
    <property type="entry name" value="GPCRRHODOPSN"/>
</dbReference>
<keyword evidence="3 9" id="KW-1133">Transmembrane helix</keyword>
<feature type="transmembrane region" description="Helical" evidence="9">
    <location>
        <begin position="135"/>
        <end position="158"/>
    </location>
</feature>
<evidence type="ECO:0000313" key="11">
    <source>
        <dbReference type="EMBL" id="RUS88073.1"/>
    </source>
</evidence>
<keyword evidence="2 8" id="KW-0812">Transmembrane</keyword>
<reference evidence="11 12" key="1">
    <citation type="submission" date="2019-01" db="EMBL/GenBank/DDBJ databases">
        <title>A draft genome assembly of the solar-powered sea slug Elysia chlorotica.</title>
        <authorList>
            <person name="Cai H."/>
            <person name="Li Q."/>
            <person name="Fang X."/>
            <person name="Li J."/>
            <person name="Curtis N.E."/>
            <person name="Altenburger A."/>
            <person name="Shibata T."/>
            <person name="Feng M."/>
            <person name="Maeda T."/>
            <person name="Schwartz J.A."/>
            <person name="Shigenobu S."/>
            <person name="Lundholm N."/>
            <person name="Nishiyama T."/>
            <person name="Yang H."/>
            <person name="Hasebe M."/>
            <person name="Li S."/>
            <person name="Pierce S.K."/>
            <person name="Wang J."/>
        </authorList>
    </citation>
    <scope>NUCLEOTIDE SEQUENCE [LARGE SCALE GENOMIC DNA]</scope>
    <source>
        <strain evidence="11">EC2010</strain>
        <tissue evidence="11">Whole organism of an adult</tissue>
    </source>
</reference>
<keyword evidence="6 8" id="KW-0675">Receptor</keyword>
<keyword evidence="5 9" id="KW-0472">Membrane</keyword>
<feature type="transmembrane region" description="Helical" evidence="9">
    <location>
        <begin position="179"/>
        <end position="202"/>
    </location>
</feature>
<keyword evidence="4 8" id="KW-0297">G-protein coupled receptor</keyword>
<comment type="subcellular location">
    <subcellularLocation>
        <location evidence="1">Membrane</location>
        <topology evidence="1">Multi-pass membrane protein</topology>
    </subcellularLocation>
</comment>
<dbReference type="PANTHER" id="PTHR24243">
    <property type="entry name" value="G-PROTEIN COUPLED RECEPTOR"/>
    <property type="match status" value="1"/>
</dbReference>
<evidence type="ECO:0000256" key="5">
    <source>
        <dbReference type="ARBA" id="ARBA00023136"/>
    </source>
</evidence>
<dbReference type="GO" id="GO:0004930">
    <property type="term" value="F:G protein-coupled receptor activity"/>
    <property type="evidence" value="ECO:0007669"/>
    <property type="project" value="UniProtKB-KW"/>
</dbReference>
<evidence type="ECO:0000256" key="7">
    <source>
        <dbReference type="ARBA" id="ARBA00023224"/>
    </source>
</evidence>
<evidence type="ECO:0000256" key="1">
    <source>
        <dbReference type="ARBA" id="ARBA00004141"/>
    </source>
</evidence>
<feature type="transmembrane region" description="Helical" evidence="9">
    <location>
        <begin position="343"/>
        <end position="361"/>
    </location>
</feature>
<proteinExistence type="inferred from homology"/>
<keyword evidence="12" id="KW-1185">Reference proteome</keyword>
<dbReference type="EMBL" id="RQTK01000093">
    <property type="protein sequence ID" value="RUS88073.1"/>
    <property type="molecule type" value="Genomic_DNA"/>
</dbReference>
<feature type="transmembrane region" description="Helical" evidence="9">
    <location>
        <begin position="301"/>
        <end position="323"/>
    </location>
</feature>
<organism evidence="11 12">
    <name type="scientific">Elysia chlorotica</name>
    <name type="common">Eastern emerald elysia</name>
    <name type="synonym">Sea slug</name>
    <dbReference type="NCBI Taxonomy" id="188477"/>
    <lineage>
        <taxon>Eukaryota</taxon>
        <taxon>Metazoa</taxon>
        <taxon>Spiralia</taxon>
        <taxon>Lophotrochozoa</taxon>
        <taxon>Mollusca</taxon>
        <taxon>Gastropoda</taxon>
        <taxon>Heterobranchia</taxon>
        <taxon>Euthyneura</taxon>
        <taxon>Panpulmonata</taxon>
        <taxon>Sacoglossa</taxon>
        <taxon>Placobranchoidea</taxon>
        <taxon>Plakobranchidae</taxon>
        <taxon>Elysia</taxon>
    </lineage>
</organism>